<dbReference type="InterPro" id="IPR051337">
    <property type="entry name" value="OPA_Antiporter"/>
</dbReference>
<dbReference type="GO" id="GO:0061513">
    <property type="term" value="F:glucose 6-phosphate:phosphate antiporter activity"/>
    <property type="evidence" value="ECO:0007669"/>
    <property type="project" value="TreeGrafter"/>
</dbReference>
<dbReference type="SUPFAM" id="SSF103473">
    <property type="entry name" value="MFS general substrate transporter"/>
    <property type="match status" value="1"/>
</dbReference>
<dbReference type="HOGENOM" id="CLU_603305_0_0_1"/>
<dbReference type="InterPro" id="IPR036259">
    <property type="entry name" value="MFS_trans_sf"/>
</dbReference>
<feature type="transmembrane region" description="Helical" evidence="6">
    <location>
        <begin position="186"/>
        <end position="204"/>
    </location>
</feature>
<evidence type="ECO:0000256" key="2">
    <source>
        <dbReference type="ARBA" id="ARBA00022692"/>
    </source>
</evidence>
<dbReference type="GO" id="GO:0012505">
    <property type="term" value="C:endomembrane system"/>
    <property type="evidence" value="ECO:0007669"/>
    <property type="project" value="UniProtKB-SubCell"/>
</dbReference>
<dbReference type="PROSITE" id="PS50850">
    <property type="entry name" value="MFS"/>
    <property type="match status" value="1"/>
</dbReference>
<keyword evidence="9" id="KW-1185">Reference proteome</keyword>
<dbReference type="AlphaFoldDB" id="A0A0D3JTZ6"/>
<keyword evidence="4 6" id="KW-0472">Membrane</keyword>
<sequence>MRNRPYQQGLGLRTTPATRTHDANFDNKERRAGRPAALFPHVRDAASAEEDAAFPVVAFAGTFAIYASCYLARNNAAVAKIAYGGALSTAHLASADAAFLSAYTLSSFLFASASEKAGGWRVACVGLLAAGLSQAGVVTLPGGAAPDWRALAACYALNGLSQGALFPACKAVLANSIPARIRGKAIAAWNTSFYLGGVAATAVASQLLSMGYDWRALYLLPACLLSSLALGLLPLDPGEGTEFGAGLAPGGTTAIATATVSSSGGYELWGCGLTYAAVKMLRYSLMLLGLLLPLLPTAATIPDAMLRQLALVGAALSVGIATGAAETVQGSLAPLAIAERLGGAPGRAVGFVNGCGSVGSMLAAPLLPLLSVLAVRMGMHSTDALGLLAPVAGASAAMVYVFGRKRIGRSKAGLLHEYMGHRCLKYERPQAWDDKCTWGGLQRLHFVVHPCLLG</sequence>
<dbReference type="PANTHER" id="PTHR43826">
    <property type="entry name" value="GLUCOSE-6-PHOSPHATE EXCHANGER SLC37A4"/>
    <property type="match status" value="1"/>
</dbReference>
<dbReference type="Proteomes" id="UP000013827">
    <property type="component" value="Unassembled WGS sequence"/>
</dbReference>
<name>A0A0D3JTZ6_EMIH1</name>
<dbReference type="GO" id="GO:0035435">
    <property type="term" value="P:phosphate ion transmembrane transport"/>
    <property type="evidence" value="ECO:0007669"/>
    <property type="project" value="TreeGrafter"/>
</dbReference>
<dbReference type="InterPro" id="IPR020846">
    <property type="entry name" value="MFS_dom"/>
</dbReference>
<dbReference type="PANTHER" id="PTHR43826:SF6">
    <property type="entry name" value="GLYCEROL-3-PHOSPHATE TRANSPORTER"/>
    <property type="match status" value="1"/>
</dbReference>
<feature type="domain" description="Major facilitator superfamily (MFS) profile" evidence="7">
    <location>
        <begin position="53"/>
        <end position="454"/>
    </location>
</feature>
<dbReference type="Gene3D" id="1.20.1250.20">
    <property type="entry name" value="MFS general substrate transporter like domains"/>
    <property type="match status" value="1"/>
</dbReference>
<keyword evidence="2 6" id="KW-0812">Transmembrane</keyword>
<evidence type="ECO:0000256" key="4">
    <source>
        <dbReference type="ARBA" id="ARBA00023136"/>
    </source>
</evidence>
<evidence type="ECO:0000256" key="1">
    <source>
        <dbReference type="ARBA" id="ARBA00004127"/>
    </source>
</evidence>
<reference evidence="9" key="1">
    <citation type="journal article" date="2013" name="Nature">
        <title>Pan genome of the phytoplankton Emiliania underpins its global distribution.</title>
        <authorList>
            <person name="Read B.A."/>
            <person name="Kegel J."/>
            <person name="Klute M.J."/>
            <person name="Kuo A."/>
            <person name="Lefebvre S.C."/>
            <person name="Maumus F."/>
            <person name="Mayer C."/>
            <person name="Miller J."/>
            <person name="Monier A."/>
            <person name="Salamov A."/>
            <person name="Young J."/>
            <person name="Aguilar M."/>
            <person name="Claverie J.M."/>
            <person name="Frickenhaus S."/>
            <person name="Gonzalez K."/>
            <person name="Herman E.K."/>
            <person name="Lin Y.C."/>
            <person name="Napier J."/>
            <person name="Ogata H."/>
            <person name="Sarno A.F."/>
            <person name="Shmutz J."/>
            <person name="Schroeder D."/>
            <person name="de Vargas C."/>
            <person name="Verret F."/>
            <person name="von Dassow P."/>
            <person name="Valentin K."/>
            <person name="Van de Peer Y."/>
            <person name="Wheeler G."/>
            <person name="Dacks J.B."/>
            <person name="Delwiche C.F."/>
            <person name="Dyhrman S.T."/>
            <person name="Glockner G."/>
            <person name="John U."/>
            <person name="Richards T."/>
            <person name="Worden A.Z."/>
            <person name="Zhang X."/>
            <person name="Grigoriev I.V."/>
            <person name="Allen A.E."/>
            <person name="Bidle K."/>
            <person name="Borodovsky M."/>
            <person name="Bowler C."/>
            <person name="Brownlee C."/>
            <person name="Cock J.M."/>
            <person name="Elias M."/>
            <person name="Gladyshev V.N."/>
            <person name="Groth M."/>
            <person name="Guda C."/>
            <person name="Hadaegh A."/>
            <person name="Iglesias-Rodriguez M.D."/>
            <person name="Jenkins J."/>
            <person name="Jones B.M."/>
            <person name="Lawson T."/>
            <person name="Leese F."/>
            <person name="Lindquist E."/>
            <person name="Lobanov A."/>
            <person name="Lomsadze A."/>
            <person name="Malik S.B."/>
            <person name="Marsh M.E."/>
            <person name="Mackinder L."/>
            <person name="Mock T."/>
            <person name="Mueller-Roeber B."/>
            <person name="Pagarete A."/>
            <person name="Parker M."/>
            <person name="Probert I."/>
            <person name="Quesneville H."/>
            <person name="Raines C."/>
            <person name="Rensing S.A."/>
            <person name="Riano-Pachon D.M."/>
            <person name="Richier S."/>
            <person name="Rokitta S."/>
            <person name="Shiraiwa Y."/>
            <person name="Soanes D.M."/>
            <person name="van der Giezen M."/>
            <person name="Wahlund T.M."/>
            <person name="Williams B."/>
            <person name="Wilson W."/>
            <person name="Wolfe G."/>
            <person name="Wurch L.L."/>
        </authorList>
    </citation>
    <scope>NUCLEOTIDE SEQUENCE</scope>
</reference>
<comment type="subcellular location">
    <subcellularLocation>
        <location evidence="1">Endomembrane system</location>
        <topology evidence="1">Multi-pass membrane protein</topology>
    </subcellularLocation>
</comment>
<proteinExistence type="predicted"/>
<reference evidence="8" key="2">
    <citation type="submission" date="2024-10" db="UniProtKB">
        <authorList>
            <consortium name="EnsemblProtists"/>
        </authorList>
    </citation>
    <scope>IDENTIFICATION</scope>
</reference>
<dbReference type="KEGG" id="ehx:EMIHUDRAFT_236172"/>
<evidence type="ECO:0000259" key="7">
    <source>
        <dbReference type="PROSITE" id="PS50850"/>
    </source>
</evidence>
<evidence type="ECO:0000256" key="6">
    <source>
        <dbReference type="SAM" id="Phobius"/>
    </source>
</evidence>
<keyword evidence="3 6" id="KW-1133">Transmembrane helix</keyword>
<feature type="transmembrane region" description="Helical" evidence="6">
    <location>
        <begin position="216"/>
        <end position="235"/>
    </location>
</feature>
<evidence type="ECO:0000313" key="9">
    <source>
        <dbReference type="Proteomes" id="UP000013827"/>
    </source>
</evidence>
<feature type="region of interest" description="Disordered" evidence="5">
    <location>
        <begin position="1"/>
        <end position="27"/>
    </location>
</feature>
<accession>A0A0D3JTZ6</accession>
<dbReference type="RefSeq" id="XP_005779410.1">
    <property type="nucleotide sequence ID" value="XM_005779353.1"/>
</dbReference>
<protein>
    <recommendedName>
        <fullName evidence="7">Major facilitator superfamily (MFS) profile domain-containing protein</fullName>
    </recommendedName>
</protein>
<dbReference type="GO" id="GO:0005886">
    <property type="term" value="C:plasma membrane"/>
    <property type="evidence" value="ECO:0007669"/>
    <property type="project" value="TreeGrafter"/>
</dbReference>
<feature type="transmembrane region" description="Helical" evidence="6">
    <location>
        <begin position="283"/>
        <end position="302"/>
    </location>
</feature>
<evidence type="ECO:0000313" key="8">
    <source>
        <dbReference type="EnsemblProtists" id="EOD26981"/>
    </source>
</evidence>
<dbReference type="GeneID" id="17272526"/>
<evidence type="ECO:0000256" key="5">
    <source>
        <dbReference type="SAM" id="MobiDB-lite"/>
    </source>
</evidence>
<feature type="transmembrane region" description="Helical" evidence="6">
    <location>
        <begin position="384"/>
        <end position="403"/>
    </location>
</feature>
<feature type="transmembrane region" description="Helical" evidence="6">
    <location>
        <begin position="349"/>
        <end position="372"/>
    </location>
</feature>
<dbReference type="Pfam" id="PF07690">
    <property type="entry name" value="MFS_1"/>
    <property type="match status" value="1"/>
</dbReference>
<feature type="transmembrane region" description="Helical" evidence="6">
    <location>
        <begin position="52"/>
        <end position="72"/>
    </location>
</feature>
<dbReference type="InterPro" id="IPR011701">
    <property type="entry name" value="MFS"/>
</dbReference>
<evidence type="ECO:0000256" key="3">
    <source>
        <dbReference type="ARBA" id="ARBA00022989"/>
    </source>
</evidence>
<dbReference type="PaxDb" id="2903-EOD26981"/>
<feature type="transmembrane region" description="Helical" evidence="6">
    <location>
        <begin position="308"/>
        <end position="328"/>
    </location>
</feature>
<organism evidence="8 9">
    <name type="scientific">Emiliania huxleyi (strain CCMP1516)</name>
    <dbReference type="NCBI Taxonomy" id="280463"/>
    <lineage>
        <taxon>Eukaryota</taxon>
        <taxon>Haptista</taxon>
        <taxon>Haptophyta</taxon>
        <taxon>Prymnesiophyceae</taxon>
        <taxon>Isochrysidales</taxon>
        <taxon>Noelaerhabdaceae</taxon>
        <taxon>Emiliania</taxon>
    </lineage>
</organism>
<dbReference type="EnsemblProtists" id="EOD26981">
    <property type="protein sequence ID" value="EOD26981"/>
    <property type="gene ID" value="EMIHUDRAFT_236172"/>
</dbReference>